<evidence type="ECO:0000256" key="9">
    <source>
        <dbReference type="HAMAP-Rule" id="MF_00685"/>
    </source>
</evidence>
<dbReference type="GO" id="GO:0005829">
    <property type="term" value="C:cytosol"/>
    <property type="evidence" value="ECO:0007669"/>
    <property type="project" value="TreeGrafter"/>
</dbReference>
<dbReference type="GO" id="GO:0005978">
    <property type="term" value="P:glycogen biosynthetic process"/>
    <property type="evidence" value="ECO:0007669"/>
    <property type="project" value="UniProtKB-UniRule"/>
</dbReference>
<dbReference type="Pfam" id="PF02806">
    <property type="entry name" value="Alpha-amylase_C"/>
    <property type="match status" value="1"/>
</dbReference>
<comment type="catalytic activity">
    <reaction evidence="1 9">
        <text>Transfers a segment of a (1-&gt;4)-alpha-D-glucan chain to a primary hydroxy group in a similar glucan chain.</text>
        <dbReference type="EC" id="2.4.1.18"/>
    </reaction>
</comment>
<dbReference type="Pfam" id="PF22019">
    <property type="entry name" value="GlgB_N"/>
    <property type="match status" value="1"/>
</dbReference>
<organism evidence="12 13">
    <name type="scientific">Corynebacterium rouxii</name>
    <dbReference type="NCBI Taxonomy" id="2719119"/>
    <lineage>
        <taxon>Bacteria</taxon>
        <taxon>Bacillati</taxon>
        <taxon>Actinomycetota</taxon>
        <taxon>Actinomycetes</taxon>
        <taxon>Mycobacteriales</taxon>
        <taxon>Corynebacteriaceae</taxon>
        <taxon>Corynebacterium</taxon>
    </lineage>
</organism>
<keyword evidence="6 9" id="KW-0808">Transferase</keyword>
<dbReference type="Gene3D" id="2.60.40.1180">
    <property type="entry name" value="Golgi alpha-mannosidase II"/>
    <property type="match status" value="1"/>
</dbReference>
<evidence type="ECO:0000256" key="8">
    <source>
        <dbReference type="ARBA" id="ARBA00023277"/>
    </source>
</evidence>
<feature type="active site" description="Proton donor" evidence="9 10">
    <location>
        <position position="462"/>
    </location>
</feature>
<dbReference type="InterPro" id="IPR013783">
    <property type="entry name" value="Ig-like_fold"/>
</dbReference>
<dbReference type="Pfam" id="PF00128">
    <property type="entry name" value="Alpha-amylase"/>
    <property type="match status" value="1"/>
</dbReference>
<dbReference type="InterPro" id="IPR014756">
    <property type="entry name" value="Ig_E-set"/>
</dbReference>
<keyword evidence="7 9" id="KW-0320">Glycogen biosynthesis</keyword>
<feature type="active site" description="Nucleophile" evidence="9 10">
    <location>
        <position position="409"/>
    </location>
</feature>
<evidence type="ECO:0000256" key="7">
    <source>
        <dbReference type="ARBA" id="ARBA00023056"/>
    </source>
</evidence>
<dbReference type="SMART" id="SM00642">
    <property type="entry name" value="Aamy"/>
    <property type="match status" value="1"/>
</dbReference>
<comment type="function">
    <text evidence="9">Catalyzes the formation of the alpha-1,6-glucosidic linkages in glycogen by scission of a 1,4-alpha-linked oligosaccharide from growing alpha-1,4-glucan chains and the subsequent attachment of the oligosaccharide to the alpha-1,6 position.</text>
</comment>
<dbReference type="Gene3D" id="2.60.40.10">
    <property type="entry name" value="Immunoglobulins"/>
    <property type="match status" value="1"/>
</dbReference>
<evidence type="ECO:0000256" key="6">
    <source>
        <dbReference type="ARBA" id="ARBA00022679"/>
    </source>
</evidence>
<dbReference type="Pfam" id="PF02922">
    <property type="entry name" value="CBM_48"/>
    <property type="match status" value="1"/>
</dbReference>
<dbReference type="KEGG" id="crf:FRC0190_01027"/>
<dbReference type="InterPro" id="IPR037439">
    <property type="entry name" value="Branching_enzy"/>
</dbReference>
<dbReference type="InterPro" id="IPR006407">
    <property type="entry name" value="GlgB"/>
</dbReference>
<feature type="domain" description="Glycosyl hydrolase family 13 catalytic" evidence="11">
    <location>
        <begin position="257"/>
        <end position="611"/>
    </location>
</feature>
<dbReference type="InterPro" id="IPR006048">
    <property type="entry name" value="A-amylase/branching_C"/>
</dbReference>
<evidence type="ECO:0000313" key="12">
    <source>
        <dbReference type="EMBL" id="VZH85043.1"/>
    </source>
</evidence>
<proteinExistence type="inferred from homology"/>
<dbReference type="EMBL" id="LR738855">
    <property type="protein sequence ID" value="VZH85043.1"/>
    <property type="molecule type" value="Genomic_DNA"/>
</dbReference>
<dbReference type="GO" id="GO:0004553">
    <property type="term" value="F:hydrolase activity, hydrolyzing O-glycosyl compounds"/>
    <property type="evidence" value="ECO:0007669"/>
    <property type="project" value="InterPro"/>
</dbReference>
<keyword evidence="8 9" id="KW-0119">Carbohydrate metabolism</keyword>
<gene>
    <name evidence="9" type="primary">glgB</name>
    <name evidence="12" type="ORF">FRC0190_01027</name>
</gene>
<dbReference type="GO" id="GO:0003844">
    <property type="term" value="F:1,4-alpha-glucan branching enzyme activity"/>
    <property type="evidence" value="ECO:0007669"/>
    <property type="project" value="UniProtKB-UniRule"/>
</dbReference>
<dbReference type="PANTHER" id="PTHR43651:SF3">
    <property type="entry name" value="1,4-ALPHA-GLUCAN-BRANCHING ENZYME"/>
    <property type="match status" value="1"/>
</dbReference>
<dbReference type="InterPro" id="IPR006047">
    <property type="entry name" value="GH13_cat_dom"/>
</dbReference>
<accession>A0A6I8MFK1</accession>
<dbReference type="FunFam" id="3.20.20.80:FF:000003">
    <property type="entry name" value="1,4-alpha-glucan branching enzyme GlgB"/>
    <property type="match status" value="1"/>
</dbReference>
<dbReference type="Proteomes" id="UP000423525">
    <property type="component" value="Chromosome"/>
</dbReference>
<comment type="subunit">
    <text evidence="9">Monomer.</text>
</comment>
<dbReference type="InterPro" id="IPR054169">
    <property type="entry name" value="GlgB_N"/>
</dbReference>
<dbReference type="InterPro" id="IPR044143">
    <property type="entry name" value="GlgB_N_E_set_prok"/>
</dbReference>
<evidence type="ECO:0000256" key="4">
    <source>
        <dbReference type="ARBA" id="ARBA00022600"/>
    </source>
</evidence>
<dbReference type="PANTHER" id="PTHR43651">
    <property type="entry name" value="1,4-ALPHA-GLUCAN-BRANCHING ENZYME"/>
    <property type="match status" value="1"/>
</dbReference>
<reference evidence="12 13" key="1">
    <citation type="submission" date="2019-11" db="EMBL/GenBank/DDBJ databases">
        <authorList>
            <person name="Brisse S."/>
        </authorList>
    </citation>
    <scope>NUCLEOTIDE SEQUENCE [LARGE SCALE GENOMIC DNA]</scope>
    <source>
        <strain evidence="12">FRC0190</strain>
    </source>
</reference>
<dbReference type="InterPro" id="IPR013780">
    <property type="entry name" value="Glyco_hydro_b"/>
</dbReference>
<sequence>MVSPTQVAPVHPDVLHALKICQYHDPHGVYGWHEVDADRAVIRTRHIGAERVEALLSDSTVVELAAVGDDIFEAIVDHDVSCDYRLRIHWQGGHVTEQADAYHFLPTLGDLDLHLINEGRHERLWEVLGANPTTITTAMGDVEGTAFAVWAPNARGVAVIGDFCGWNPSQYPMRSLGSTGIWELFIPNIGVGTVYKFAIHTHEGHRLDKADPMAKRAEVAPATGSIIASSSYTWNDDAWMTNRAHTDHDNAAMSVYEVHLGSWNQGQNYEELATNLVDYVKDMGYTHVEFLPVAEHPFGGSWGYQVSGYYAPTSRWGTPDQLRLLIDAFHQAGIGVIVDWVPAHFPKDAFALGRFDGQALYEHPDWRRGEQKDWGTYVFDFGRNEVRNFLVANALYWLEEFHVDGLRVDAVASMLYLDYSREPGEWLPNIYGGRENLEAVQFLQEMNATVHKSHPGVMTIAEESTSWPGVTSPTWEGGLGFSMKWNMGWMNDTLEYFSHEPIHRMYHHNDITFSMVYAYSEKFVLPFSHDEVVHGKGSLWTRMPGDAWNKAAGLRTLYAYMYAHPGKNLLFQGQEFGQVKEWSEERSLDWGDMDGWEGEYHRGIRTLVQDLNALYKDSPALYSQDNNPAGFSWTKSDDSANNILSFVRYGADGSKILAVFNFGGADHPSYKLGVPEGGNWKCILNTDAGIYEGADNYLDNDVMAWDTDWDGYQHSLTVHIPAMSGQLYRWDA</sequence>
<dbReference type="SUPFAM" id="SSF51445">
    <property type="entry name" value="(Trans)glycosidases"/>
    <property type="match status" value="1"/>
</dbReference>
<dbReference type="RefSeq" id="WP_155872447.1">
    <property type="nucleotide sequence ID" value="NZ_LR738855.1"/>
</dbReference>
<evidence type="ECO:0000259" key="11">
    <source>
        <dbReference type="SMART" id="SM00642"/>
    </source>
</evidence>
<dbReference type="EC" id="2.4.1.18" evidence="9"/>
<dbReference type="GO" id="GO:0043169">
    <property type="term" value="F:cation binding"/>
    <property type="evidence" value="ECO:0007669"/>
    <property type="project" value="InterPro"/>
</dbReference>
<evidence type="ECO:0000256" key="3">
    <source>
        <dbReference type="ARBA" id="ARBA00009000"/>
    </source>
</evidence>
<keyword evidence="5 9" id="KW-0328">Glycosyltransferase</keyword>
<dbReference type="NCBIfam" id="TIGR01515">
    <property type="entry name" value="branching_enzym"/>
    <property type="match status" value="1"/>
</dbReference>
<dbReference type="PIRSF" id="PIRSF000463">
    <property type="entry name" value="GlgB"/>
    <property type="match status" value="1"/>
</dbReference>
<comment type="pathway">
    <text evidence="2 9">Glycan biosynthesis; glycogen biosynthesis.</text>
</comment>
<dbReference type="InterPro" id="IPR017853">
    <property type="entry name" value="GH"/>
</dbReference>
<evidence type="ECO:0000256" key="1">
    <source>
        <dbReference type="ARBA" id="ARBA00000826"/>
    </source>
</evidence>
<protein>
    <recommendedName>
        <fullName evidence="9">1,4-alpha-glucan branching enzyme GlgB</fullName>
        <ecNumber evidence="9">2.4.1.18</ecNumber>
    </recommendedName>
    <alternativeName>
        <fullName evidence="9">1,4-alpha-D-glucan:1,4-alpha-D-glucan 6-glucosyl-transferase</fullName>
    </alternativeName>
    <alternativeName>
        <fullName evidence="9">Alpha-(1-&gt;4)-glucan branching enzyme</fullName>
    </alternativeName>
    <alternativeName>
        <fullName evidence="9">Glycogen branching enzyme</fullName>
        <shortName evidence="9">BE</shortName>
    </alternativeName>
</protein>
<dbReference type="CDD" id="cd02855">
    <property type="entry name" value="E_set_GBE_prok_N"/>
    <property type="match status" value="1"/>
</dbReference>
<name>A0A6I8MFK1_9CORY</name>
<dbReference type="CDD" id="cd11322">
    <property type="entry name" value="AmyAc_Glg_BE"/>
    <property type="match status" value="1"/>
</dbReference>
<evidence type="ECO:0000256" key="5">
    <source>
        <dbReference type="ARBA" id="ARBA00022676"/>
    </source>
</evidence>
<evidence type="ECO:0000256" key="2">
    <source>
        <dbReference type="ARBA" id="ARBA00004964"/>
    </source>
</evidence>
<comment type="similarity">
    <text evidence="3 9">Belongs to the glycosyl hydrolase 13 family. GlgB subfamily.</text>
</comment>
<dbReference type="AlphaFoldDB" id="A0A6I8MFK1"/>
<dbReference type="NCBIfam" id="NF003811">
    <property type="entry name" value="PRK05402.1"/>
    <property type="match status" value="1"/>
</dbReference>
<keyword evidence="4 9" id="KW-0321">Glycogen metabolism</keyword>
<dbReference type="NCBIfam" id="NF008967">
    <property type="entry name" value="PRK12313.1"/>
    <property type="match status" value="1"/>
</dbReference>
<dbReference type="Gene3D" id="3.20.20.80">
    <property type="entry name" value="Glycosidases"/>
    <property type="match status" value="1"/>
</dbReference>
<dbReference type="SUPFAM" id="SSF81296">
    <property type="entry name" value="E set domains"/>
    <property type="match status" value="2"/>
</dbReference>
<dbReference type="SUPFAM" id="SSF51011">
    <property type="entry name" value="Glycosyl hydrolase domain"/>
    <property type="match status" value="1"/>
</dbReference>
<dbReference type="FunFam" id="2.60.40.10:FF:000169">
    <property type="entry name" value="1,4-alpha-glucan branching enzyme GlgB"/>
    <property type="match status" value="1"/>
</dbReference>
<dbReference type="HAMAP" id="MF_00685">
    <property type="entry name" value="GlgB"/>
    <property type="match status" value="1"/>
</dbReference>
<dbReference type="InterPro" id="IPR004193">
    <property type="entry name" value="Glyco_hydro_13_N"/>
</dbReference>
<evidence type="ECO:0000256" key="10">
    <source>
        <dbReference type="PIRSR" id="PIRSR000463-1"/>
    </source>
</evidence>
<evidence type="ECO:0000313" key="13">
    <source>
        <dbReference type="Proteomes" id="UP000423525"/>
    </source>
</evidence>
<dbReference type="UniPathway" id="UPA00164"/>